<evidence type="ECO:0000313" key="9">
    <source>
        <dbReference type="EMBL" id="KIP61889.1"/>
    </source>
</evidence>
<keyword evidence="7 8" id="KW-0862">Zinc</keyword>
<dbReference type="Gene3D" id="3.60.15.10">
    <property type="entry name" value="Ribonuclease Z/Hydroxyacylglutathione hydrolase-like"/>
    <property type="match status" value="1"/>
</dbReference>
<feature type="binding site" evidence="8">
    <location>
        <position position="213"/>
    </location>
    <ligand>
        <name>Zn(2+)</name>
        <dbReference type="ChEBI" id="CHEBI:29105"/>
        <label>2</label>
        <note>catalytic</note>
    </ligand>
</feature>
<keyword evidence="10" id="KW-1185">Reference proteome</keyword>
<organism evidence="9 10">
    <name type="scientific">Prevotella pectinovora</name>
    <dbReference type="NCBI Taxonomy" id="1602169"/>
    <lineage>
        <taxon>Bacteria</taxon>
        <taxon>Pseudomonadati</taxon>
        <taxon>Bacteroidota</taxon>
        <taxon>Bacteroidia</taxon>
        <taxon>Bacteroidales</taxon>
        <taxon>Prevotellaceae</taxon>
        <taxon>Prevotella</taxon>
    </lineage>
</organism>
<dbReference type="Pfam" id="PF23023">
    <property type="entry name" value="Anti-Pycsar_Apyc1"/>
    <property type="match status" value="1"/>
</dbReference>
<feature type="binding site" evidence="8">
    <location>
        <position position="143"/>
    </location>
    <ligand>
        <name>Zn(2+)</name>
        <dbReference type="ChEBI" id="CHEBI:29105"/>
        <label>1</label>
        <note>catalytic</note>
    </ligand>
</feature>
<evidence type="ECO:0000256" key="7">
    <source>
        <dbReference type="ARBA" id="ARBA00022833"/>
    </source>
</evidence>
<sequence>MARFRVHILGCGSALPNLKHNTTAQLVEVHDKFFMVDCGEGTQLQLRKSRVHFGKVNAVFISHLHGDHCFGLMGLVSTFGLLGRTAPLHIYAPKEMTELFDLQRRMFCQTFEYELVFHPLETTRSEVVYEDKSLTVTTVPLSHRVPCCGFLFKEKPLQPHLNREMLDLYEIPRSQFNNIKQGQDWTTADGETIPNSRLVLPADEPLSYAFCSDTRYMPDLHKLVYGVDVIYHESTYGDKDAANARKYYHSTASEAARVASDSCAGLLLLGHYSSKYADETCLLDEACRVFPSAVLTNEMDVVDVANRCKVEE</sequence>
<dbReference type="PANTHER" id="PTHR46018:SF2">
    <property type="entry name" value="ZINC PHOSPHODIESTERASE ELAC PROTEIN 1"/>
    <property type="match status" value="1"/>
</dbReference>
<dbReference type="Proteomes" id="UP000032046">
    <property type="component" value="Unassembled WGS sequence"/>
</dbReference>
<comment type="subunit">
    <text evidence="1 8">Homodimer.</text>
</comment>
<evidence type="ECO:0000256" key="8">
    <source>
        <dbReference type="HAMAP-Rule" id="MF_01818"/>
    </source>
</evidence>
<evidence type="ECO:0000256" key="1">
    <source>
        <dbReference type="ARBA" id="ARBA00011738"/>
    </source>
</evidence>
<protein>
    <recommendedName>
        <fullName evidence="8">Ribonuclease Z</fullName>
        <shortName evidence="8">RNase Z</shortName>
        <ecNumber evidence="8">3.1.26.11</ecNumber>
    </recommendedName>
    <alternativeName>
        <fullName evidence="8">tRNA 3 endonuclease</fullName>
    </alternativeName>
    <alternativeName>
        <fullName evidence="8">tRNase Z</fullName>
    </alternativeName>
</protein>
<dbReference type="EC" id="3.1.26.11" evidence="8"/>
<feature type="binding site" evidence="8">
    <location>
        <position position="67"/>
    </location>
    <ligand>
        <name>Zn(2+)</name>
        <dbReference type="ChEBI" id="CHEBI:29105"/>
        <label>2</label>
        <note>catalytic</note>
    </ligand>
</feature>
<feature type="binding site" evidence="8">
    <location>
        <position position="65"/>
    </location>
    <ligand>
        <name>Zn(2+)</name>
        <dbReference type="ChEBI" id="CHEBI:29105"/>
        <label>1</label>
        <note>catalytic</note>
    </ligand>
</feature>
<feature type="binding site" evidence="8">
    <location>
        <position position="63"/>
    </location>
    <ligand>
        <name>Zn(2+)</name>
        <dbReference type="ChEBI" id="CHEBI:29105"/>
        <label>1</label>
        <note>catalytic</note>
    </ligand>
</feature>
<dbReference type="GO" id="GO:0008270">
    <property type="term" value="F:zinc ion binding"/>
    <property type="evidence" value="ECO:0007669"/>
    <property type="project" value="UniProtKB-UniRule"/>
</dbReference>
<evidence type="ECO:0000256" key="5">
    <source>
        <dbReference type="ARBA" id="ARBA00022759"/>
    </source>
</evidence>
<comment type="similarity">
    <text evidence="8">Belongs to the RNase Z family.</text>
</comment>
<comment type="cofactor">
    <cofactor evidence="8">
        <name>Zn(2+)</name>
        <dbReference type="ChEBI" id="CHEBI:29105"/>
    </cofactor>
    <text evidence="8">Binds 2 Zn(2+) ions.</text>
</comment>
<comment type="function">
    <text evidence="8">Zinc phosphodiesterase, which displays some tRNA 3'-processing endonuclease activity. Probably involved in tRNA maturation, by removing a 3'-trailer from precursor tRNA.</text>
</comment>
<evidence type="ECO:0000256" key="4">
    <source>
        <dbReference type="ARBA" id="ARBA00022723"/>
    </source>
</evidence>
<dbReference type="GO" id="GO:0042781">
    <property type="term" value="F:3'-tRNA processing endoribonuclease activity"/>
    <property type="evidence" value="ECO:0007669"/>
    <property type="project" value="UniProtKB-UniRule"/>
</dbReference>
<keyword evidence="4 8" id="KW-0479">Metal-binding</keyword>
<dbReference type="CDD" id="cd07717">
    <property type="entry name" value="RNaseZ_ZiPD-like_MBL-fold"/>
    <property type="match status" value="1"/>
</dbReference>
<dbReference type="AlphaFoldDB" id="A0A0D0I4T1"/>
<dbReference type="InterPro" id="IPR013471">
    <property type="entry name" value="RNase_Z/BN"/>
</dbReference>
<comment type="catalytic activity">
    <reaction evidence="8">
        <text>Endonucleolytic cleavage of RNA, removing extra 3' nucleotides from tRNA precursor, generating 3' termini of tRNAs. A 3'-hydroxy group is left at the tRNA terminus and a 5'-phosphoryl group is left at the trailer molecule.</text>
        <dbReference type="EC" id="3.1.26.11"/>
    </reaction>
</comment>
<keyword evidence="2 8" id="KW-0819">tRNA processing</keyword>
<evidence type="ECO:0000256" key="2">
    <source>
        <dbReference type="ARBA" id="ARBA00022694"/>
    </source>
</evidence>
<evidence type="ECO:0000256" key="6">
    <source>
        <dbReference type="ARBA" id="ARBA00022801"/>
    </source>
</evidence>
<dbReference type="NCBIfam" id="NF000801">
    <property type="entry name" value="PRK00055.1-3"/>
    <property type="match status" value="1"/>
</dbReference>
<feature type="binding site" evidence="8">
    <location>
        <position position="271"/>
    </location>
    <ligand>
        <name>Zn(2+)</name>
        <dbReference type="ChEBI" id="CHEBI:29105"/>
        <label>2</label>
        <note>catalytic</note>
    </ligand>
</feature>
<dbReference type="InterPro" id="IPR036866">
    <property type="entry name" value="RibonucZ/Hydroxyglut_hydro"/>
</dbReference>
<keyword evidence="6 8" id="KW-0378">Hydrolase</keyword>
<name>A0A0D0I4T1_9BACT</name>
<comment type="caution">
    <text evidence="9">The sequence shown here is derived from an EMBL/GenBank/DDBJ whole genome shotgun (WGS) entry which is preliminary data.</text>
</comment>
<evidence type="ECO:0000313" key="10">
    <source>
        <dbReference type="Proteomes" id="UP000032046"/>
    </source>
</evidence>
<dbReference type="NCBIfam" id="TIGR02651">
    <property type="entry name" value="RNase_Z"/>
    <property type="match status" value="1"/>
</dbReference>
<feature type="binding site" evidence="8">
    <location>
        <position position="213"/>
    </location>
    <ligand>
        <name>Zn(2+)</name>
        <dbReference type="ChEBI" id="CHEBI:29105"/>
        <label>1</label>
        <note>catalytic</note>
    </ligand>
</feature>
<evidence type="ECO:0000256" key="3">
    <source>
        <dbReference type="ARBA" id="ARBA00022722"/>
    </source>
</evidence>
<keyword evidence="3 8" id="KW-0540">Nuclease</keyword>
<dbReference type="RefSeq" id="WP_042519456.1">
    <property type="nucleotide sequence ID" value="NZ_JXQK01000061.1"/>
</dbReference>
<feature type="active site" description="Proton acceptor" evidence="8">
    <location>
        <position position="67"/>
    </location>
</feature>
<proteinExistence type="inferred from homology"/>
<dbReference type="SUPFAM" id="SSF56281">
    <property type="entry name" value="Metallo-hydrolase/oxidoreductase"/>
    <property type="match status" value="1"/>
</dbReference>
<reference evidence="9 10" key="1">
    <citation type="submission" date="2015-01" db="EMBL/GenBank/DDBJ databases">
        <title>Comparative genomics of non-oral Prevotella species.</title>
        <authorList>
            <person name="Accetto T."/>
            <person name="Nograsek B."/>
            <person name="Avgustin G."/>
        </authorList>
    </citation>
    <scope>NUCLEOTIDE SEQUENCE [LARGE SCALE GENOMIC DNA]</scope>
    <source>
        <strain evidence="9 10">P5-119</strain>
    </source>
</reference>
<accession>A0A0D0I4T1</accession>
<keyword evidence="5 8" id="KW-0255">Endonuclease</keyword>
<dbReference type="STRING" id="1602171.ST44_08165"/>
<dbReference type="PANTHER" id="PTHR46018">
    <property type="entry name" value="ZINC PHOSPHODIESTERASE ELAC PROTEIN 1"/>
    <property type="match status" value="1"/>
</dbReference>
<gene>
    <name evidence="8" type="primary">rnz</name>
    <name evidence="9" type="ORF">ST44_08165</name>
</gene>
<feature type="binding site" evidence="8">
    <location>
        <position position="68"/>
    </location>
    <ligand>
        <name>Zn(2+)</name>
        <dbReference type="ChEBI" id="CHEBI:29105"/>
        <label>2</label>
        <note>catalytic</note>
    </ligand>
</feature>
<dbReference type="HAMAP" id="MF_01818">
    <property type="entry name" value="RNase_Z_BN"/>
    <property type="match status" value="1"/>
</dbReference>
<dbReference type="EMBL" id="JXQK01000061">
    <property type="protein sequence ID" value="KIP61889.1"/>
    <property type="molecule type" value="Genomic_DNA"/>
</dbReference>